<evidence type="ECO:0000313" key="2">
    <source>
        <dbReference type="Proteomes" id="UP000566819"/>
    </source>
</evidence>
<gene>
    <name evidence="1" type="ORF">G7Y89_g9638</name>
</gene>
<reference evidence="1 2" key="1">
    <citation type="submission" date="2020-03" db="EMBL/GenBank/DDBJ databases">
        <title>Draft Genome Sequence of Cudoniella acicularis.</title>
        <authorList>
            <person name="Buettner E."/>
            <person name="Kellner H."/>
        </authorList>
    </citation>
    <scope>NUCLEOTIDE SEQUENCE [LARGE SCALE GENOMIC DNA]</scope>
    <source>
        <strain evidence="1 2">DSM 108380</strain>
    </source>
</reference>
<organism evidence="1 2">
    <name type="scientific">Cudoniella acicularis</name>
    <dbReference type="NCBI Taxonomy" id="354080"/>
    <lineage>
        <taxon>Eukaryota</taxon>
        <taxon>Fungi</taxon>
        <taxon>Dikarya</taxon>
        <taxon>Ascomycota</taxon>
        <taxon>Pezizomycotina</taxon>
        <taxon>Leotiomycetes</taxon>
        <taxon>Helotiales</taxon>
        <taxon>Tricladiaceae</taxon>
        <taxon>Cudoniella</taxon>
    </lineage>
</organism>
<dbReference type="Proteomes" id="UP000566819">
    <property type="component" value="Unassembled WGS sequence"/>
</dbReference>
<dbReference type="SUPFAM" id="SSF101898">
    <property type="entry name" value="NHL repeat"/>
    <property type="match status" value="1"/>
</dbReference>
<protein>
    <submittedName>
        <fullName evidence="1">Uncharacterized protein</fullName>
    </submittedName>
</protein>
<dbReference type="AlphaFoldDB" id="A0A8H4W2E2"/>
<dbReference type="EMBL" id="JAAMPI010000802">
    <property type="protein sequence ID" value="KAF4628514.1"/>
    <property type="molecule type" value="Genomic_DNA"/>
</dbReference>
<sequence>MLNVNPRSLNNNSIVEFDPYTSASKVIEFPGISHNKEYFICGIDYSPSTETLFISANARAPWWNEDEPQMGMNLTGPNRLIHYSPLNHSIIWEIDVNPLISEIEQDIGAPTGGFQDEAEDKDGNAYYPTSFGNVILKVDPNGQASKFYVPKPDKRKTHSYGWGGYVVTEDNLLVLSDAVTQSFALFNLTSPSPSEPTFFRPSNIPDKYPTALYCDSLITPKRFKETVALCADVFDQTLSPHGIIAAYYSGDGWKTSEYIGAIPVAFEQAPGAWSTATFEAEGSIYALTSALPYEKGGFPQTDSTPLVDITGSVDELLEKKFGVEGLVVEL</sequence>
<keyword evidence="2" id="KW-1185">Reference proteome</keyword>
<comment type="caution">
    <text evidence="1">The sequence shown here is derived from an EMBL/GenBank/DDBJ whole genome shotgun (WGS) entry which is preliminary data.</text>
</comment>
<proteinExistence type="predicted"/>
<name>A0A8H4W2E2_9HELO</name>
<dbReference type="OrthoDB" id="4434395at2759"/>
<accession>A0A8H4W2E2</accession>
<evidence type="ECO:0000313" key="1">
    <source>
        <dbReference type="EMBL" id="KAF4628514.1"/>
    </source>
</evidence>